<proteinExistence type="predicted"/>
<gene>
    <name evidence="3" type="ORF">BEOMFINI_00024</name>
</gene>
<feature type="compositionally biased region" description="Basic and acidic residues" evidence="1">
    <location>
        <begin position="29"/>
        <end position="39"/>
    </location>
</feature>
<feature type="region of interest" description="Disordered" evidence="1">
    <location>
        <begin position="29"/>
        <end position="119"/>
    </location>
</feature>
<dbReference type="InterPro" id="IPR052344">
    <property type="entry name" value="Transposase-related"/>
</dbReference>
<dbReference type="Gene3D" id="1.20.5.1700">
    <property type="match status" value="1"/>
</dbReference>
<accession>A0A7G9YLA1</accession>
<evidence type="ECO:0000256" key="1">
    <source>
        <dbReference type="SAM" id="MobiDB-lite"/>
    </source>
</evidence>
<dbReference type="Pfam" id="PF03050">
    <property type="entry name" value="DDE_Tnp_IS66"/>
    <property type="match status" value="1"/>
</dbReference>
<feature type="domain" description="Transposase IS66 central" evidence="2">
    <location>
        <begin position="210"/>
        <end position="467"/>
    </location>
</feature>
<dbReference type="PANTHER" id="PTHR33678">
    <property type="entry name" value="BLL1576 PROTEIN"/>
    <property type="match status" value="1"/>
</dbReference>
<dbReference type="PANTHER" id="PTHR33678:SF2">
    <property type="match status" value="1"/>
</dbReference>
<protein>
    <recommendedName>
        <fullName evidence="2">Transposase IS66 central domain-containing protein</fullName>
    </recommendedName>
</protein>
<feature type="compositionally biased region" description="Basic residues" evidence="1">
    <location>
        <begin position="42"/>
        <end position="58"/>
    </location>
</feature>
<dbReference type="EMBL" id="MT631361">
    <property type="protein sequence ID" value="QNO48785.1"/>
    <property type="molecule type" value="Genomic_DNA"/>
</dbReference>
<name>A0A7G9YLA1_9EURY</name>
<dbReference type="AlphaFoldDB" id="A0A7G9YLA1"/>
<evidence type="ECO:0000259" key="2">
    <source>
        <dbReference type="Pfam" id="PF03050"/>
    </source>
</evidence>
<reference evidence="3" key="1">
    <citation type="submission" date="2020-06" db="EMBL/GenBank/DDBJ databases">
        <title>Unique genomic features of the anaerobic methanotrophic archaea.</title>
        <authorList>
            <person name="Chadwick G.L."/>
            <person name="Skennerton C.T."/>
            <person name="Laso-Perez R."/>
            <person name="Leu A.O."/>
            <person name="Speth D.R."/>
            <person name="Yu H."/>
            <person name="Morgan-Lang C."/>
            <person name="Hatzenpichler R."/>
            <person name="Goudeau D."/>
            <person name="Malmstrom R."/>
            <person name="Brazelton W.J."/>
            <person name="Woyke T."/>
            <person name="Hallam S.J."/>
            <person name="Tyson G.W."/>
            <person name="Wegener G."/>
            <person name="Boetius A."/>
            <person name="Orphan V."/>
        </authorList>
    </citation>
    <scope>NUCLEOTIDE SEQUENCE</scope>
</reference>
<dbReference type="InterPro" id="IPR004291">
    <property type="entry name" value="Transposase_IS66_central"/>
</dbReference>
<sequence length="508" mass="57842">MVTNEDLPGDLNKCIHDLERKIAQLEKDLEKEHADKETFRQSNKKLKKENERLKKKLARLQGSASVLAGSDKTAEAGGVPTSKVFYKRSRQEGKKKPTGGQHGHPGHARKKPTPNSPPIHIILDKCPECDTPLGKPINGAEQKRTVTDIPLPDNIVYEIVYPRYWCGECKKLVRGEAPWLPPKQHFGPAVACWIAYQRMLGLTIGKIRLSVLETYGITMCEATILKLEKWVADTLREDYEKIREEVVKSSAVNADETSFRIGGMNGWLWVFTSTVGSYYTVAPTRGHKVPEETLEGFEGVLGRDAWKPYDVVKCEGHQLDLLHVNRWLERAEIKHRIEPRSLLTSKPAKLTKPGRPARQFIDFADGIRSILKRAVEYTENDPPLSMKERENAKREFQKEMKAFLDRKWTDVDAVRISKELRKRRDMLFTFMDHEDVPWHNNDAERAIRQGVLHRKISGGRRTWTGAEVFEVILSTYETAKKRGDRFIEMVKAKFDPPAGARGCGVGAS</sequence>
<dbReference type="NCBIfam" id="NF033517">
    <property type="entry name" value="transpos_IS66"/>
    <property type="match status" value="1"/>
</dbReference>
<organism evidence="3">
    <name type="scientific">Candidatus Methanogaster sp. ANME-2c ERB4</name>
    <dbReference type="NCBI Taxonomy" id="2759911"/>
    <lineage>
        <taxon>Archaea</taxon>
        <taxon>Methanobacteriati</taxon>
        <taxon>Methanobacteriota</taxon>
        <taxon>Stenosarchaea group</taxon>
        <taxon>Methanomicrobia</taxon>
        <taxon>Methanosarcinales</taxon>
        <taxon>ANME-2 cluster</taxon>
        <taxon>Candidatus Methanogasteraceae</taxon>
        <taxon>Candidatus Methanogaster</taxon>
    </lineage>
</organism>
<evidence type="ECO:0000313" key="3">
    <source>
        <dbReference type="EMBL" id="QNO48785.1"/>
    </source>
</evidence>